<reference evidence="2" key="1">
    <citation type="submission" date="2014-12" db="EMBL/GenBank/DDBJ databases">
        <title>Insight into the proteome of Arion vulgaris.</title>
        <authorList>
            <person name="Aradska J."/>
            <person name="Bulat T."/>
            <person name="Smidak R."/>
            <person name="Sarate P."/>
            <person name="Gangsoo J."/>
            <person name="Sialana F."/>
            <person name="Bilban M."/>
            <person name="Lubec G."/>
        </authorList>
    </citation>
    <scope>NUCLEOTIDE SEQUENCE</scope>
    <source>
        <tissue evidence="2">Skin</tissue>
    </source>
</reference>
<accession>A0A0B6Z9X8</accession>
<organism evidence="2">
    <name type="scientific">Arion vulgaris</name>
    <dbReference type="NCBI Taxonomy" id="1028688"/>
    <lineage>
        <taxon>Eukaryota</taxon>
        <taxon>Metazoa</taxon>
        <taxon>Spiralia</taxon>
        <taxon>Lophotrochozoa</taxon>
        <taxon>Mollusca</taxon>
        <taxon>Gastropoda</taxon>
        <taxon>Heterobranchia</taxon>
        <taxon>Euthyneura</taxon>
        <taxon>Panpulmonata</taxon>
        <taxon>Eupulmonata</taxon>
        <taxon>Stylommatophora</taxon>
        <taxon>Helicina</taxon>
        <taxon>Arionoidea</taxon>
        <taxon>Arionidae</taxon>
        <taxon>Arion</taxon>
    </lineage>
</organism>
<protein>
    <submittedName>
        <fullName evidence="2">Uncharacterized protein</fullName>
    </submittedName>
</protein>
<gene>
    <name evidence="2" type="primary">ORF51915</name>
</gene>
<evidence type="ECO:0000313" key="2">
    <source>
        <dbReference type="EMBL" id="CEK64485.1"/>
    </source>
</evidence>
<feature type="non-terminal residue" evidence="2">
    <location>
        <position position="122"/>
    </location>
</feature>
<proteinExistence type="predicted"/>
<feature type="region of interest" description="Disordered" evidence="1">
    <location>
        <begin position="1"/>
        <end position="23"/>
    </location>
</feature>
<name>A0A0B6Z9X8_9EUPU</name>
<dbReference type="EMBL" id="HACG01017620">
    <property type="protein sequence ID" value="CEK64485.1"/>
    <property type="molecule type" value="Transcribed_RNA"/>
</dbReference>
<feature type="compositionally biased region" description="Basic and acidic residues" evidence="1">
    <location>
        <begin position="11"/>
        <end position="23"/>
    </location>
</feature>
<dbReference type="AlphaFoldDB" id="A0A0B6Z9X8"/>
<feature type="non-terminal residue" evidence="2">
    <location>
        <position position="1"/>
    </location>
</feature>
<evidence type="ECO:0000256" key="1">
    <source>
        <dbReference type="SAM" id="MobiDB-lite"/>
    </source>
</evidence>
<sequence>IGYAGGPQDPLQHHEDRKSMLDKKYTVEKVRTPTSTAPQNSVIPMYPTGSFQDLYIPFPRTCGATFSSNDYLVVFGVPVAMKKVHEDNELTPRALSDLVSYTMSQSHSQWVRSQSSSFVTSL</sequence>